<dbReference type="AlphaFoldDB" id="A0AAN9GEH1"/>
<dbReference type="SUPFAM" id="SSF49842">
    <property type="entry name" value="TNF-like"/>
    <property type="match status" value="1"/>
</dbReference>
<sequence>MYFFAVTTTTPDSIVKTRADADIMADDVRVCRIDSNVDYDVGSCQGAVELSKGQRVWVQPVHSITSFKASASTFTGFLSTHPLGYTGMATPWFGFNARFSSNADFASNAKKLQWDNVIFNKGCAYDPNTGNFTAPVSGLYFFAVNTRAPFRKANVDIMADDVRVCRIDSKREDDAGSCQGAVELSRGQQVWVQSYGTSNSYRASASSFTGFLYTPSLGCADLTTQPSIFNVRLSSDKNITNTILWDKVILNHGQAYNLHR</sequence>
<feature type="domain" description="C1q" evidence="4">
    <location>
        <begin position="88"/>
        <end position="219"/>
    </location>
</feature>
<dbReference type="InterPro" id="IPR008983">
    <property type="entry name" value="Tumour_necrosis_fac-like_dom"/>
</dbReference>
<dbReference type="SMART" id="SM00110">
    <property type="entry name" value="C1Q"/>
    <property type="match status" value="1"/>
</dbReference>
<dbReference type="Proteomes" id="UP001374579">
    <property type="component" value="Unassembled WGS sequence"/>
</dbReference>
<protein>
    <recommendedName>
        <fullName evidence="4">C1q domain-containing protein</fullName>
    </recommendedName>
</protein>
<dbReference type="PANTHER" id="PTHR22923">
    <property type="entry name" value="CEREBELLIN-RELATED"/>
    <property type="match status" value="1"/>
</dbReference>
<evidence type="ECO:0000313" key="6">
    <source>
        <dbReference type="Proteomes" id="UP001374579"/>
    </source>
</evidence>
<organism evidence="5 6">
    <name type="scientific">Littorina saxatilis</name>
    <dbReference type="NCBI Taxonomy" id="31220"/>
    <lineage>
        <taxon>Eukaryota</taxon>
        <taxon>Metazoa</taxon>
        <taxon>Spiralia</taxon>
        <taxon>Lophotrochozoa</taxon>
        <taxon>Mollusca</taxon>
        <taxon>Gastropoda</taxon>
        <taxon>Caenogastropoda</taxon>
        <taxon>Littorinimorpha</taxon>
        <taxon>Littorinoidea</taxon>
        <taxon>Littorinidae</taxon>
        <taxon>Littorina</taxon>
    </lineage>
</organism>
<gene>
    <name evidence="5" type="ORF">V1264_016662</name>
</gene>
<reference evidence="5 6" key="1">
    <citation type="submission" date="2024-02" db="EMBL/GenBank/DDBJ databases">
        <title>Chromosome-scale genome assembly of the rough periwinkle Littorina saxatilis.</title>
        <authorList>
            <person name="De Jode A."/>
            <person name="Faria R."/>
            <person name="Formenti G."/>
            <person name="Sims Y."/>
            <person name="Smith T.P."/>
            <person name="Tracey A."/>
            <person name="Wood J.M.D."/>
            <person name="Zagrodzka Z.B."/>
            <person name="Johannesson K."/>
            <person name="Butlin R.K."/>
            <person name="Leder E.H."/>
        </authorList>
    </citation>
    <scope>NUCLEOTIDE SEQUENCE [LARGE SCALE GENOMIC DNA]</scope>
    <source>
        <strain evidence="5">Snail1</strain>
        <tissue evidence="5">Muscle</tissue>
    </source>
</reference>
<dbReference type="Pfam" id="PF00386">
    <property type="entry name" value="C1q"/>
    <property type="match status" value="1"/>
</dbReference>
<accession>A0AAN9GEH1</accession>
<comment type="subcellular location">
    <subcellularLocation>
        <location evidence="1">Secreted</location>
    </subcellularLocation>
</comment>
<keyword evidence="6" id="KW-1185">Reference proteome</keyword>
<proteinExistence type="predicted"/>
<dbReference type="PRINTS" id="PR00007">
    <property type="entry name" value="COMPLEMNTC1Q"/>
</dbReference>
<comment type="caution">
    <text evidence="5">The sequence shown here is derived from an EMBL/GenBank/DDBJ whole genome shotgun (WGS) entry which is preliminary data.</text>
</comment>
<name>A0AAN9GEH1_9CAEN</name>
<evidence type="ECO:0000256" key="1">
    <source>
        <dbReference type="ARBA" id="ARBA00004613"/>
    </source>
</evidence>
<dbReference type="PROSITE" id="PS50871">
    <property type="entry name" value="C1Q"/>
    <property type="match status" value="1"/>
</dbReference>
<evidence type="ECO:0000313" key="5">
    <source>
        <dbReference type="EMBL" id="KAK7105256.1"/>
    </source>
</evidence>
<dbReference type="InterPro" id="IPR050822">
    <property type="entry name" value="Cerebellin_Synaptic_Org"/>
</dbReference>
<keyword evidence="2" id="KW-0964">Secreted</keyword>
<evidence type="ECO:0000256" key="3">
    <source>
        <dbReference type="ARBA" id="ARBA00022729"/>
    </source>
</evidence>
<dbReference type="EMBL" id="JBAMIC010000007">
    <property type="protein sequence ID" value="KAK7105256.1"/>
    <property type="molecule type" value="Genomic_DNA"/>
</dbReference>
<dbReference type="PANTHER" id="PTHR22923:SF116">
    <property type="entry name" value="C1Q DOMAIN-CONTAINING PROTEIN"/>
    <property type="match status" value="1"/>
</dbReference>
<keyword evidence="3" id="KW-0732">Signal</keyword>
<evidence type="ECO:0000259" key="4">
    <source>
        <dbReference type="PROSITE" id="PS50871"/>
    </source>
</evidence>
<dbReference type="InterPro" id="IPR001073">
    <property type="entry name" value="C1q_dom"/>
</dbReference>
<dbReference type="Gene3D" id="2.60.120.40">
    <property type="match status" value="2"/>
</dbReference>
<evidence type="ECO:0000256" key="2">
    <source>
        <dbReference type="ARBA" id="ARBA00022525"/>
    </source>
</evidence>
<dbReference type="GO" id="GO:0005576">
    <property type="term" value="C:extracellular region"/>
    <property type="evidence" value="ECO:0007669"/>
    <property type="project" value="UniProtKB-SubCell"/>
</dbReference>